<feature type="region of interest" description="Disordered" evidence="3">
    <location>
        <begin position="422"/>
        <end position="446"/>
    </location>
</feature>
<protein>
    <submittedName>
        <fullName evidence="5">Remorin</fullName>
        <ecNumber evidence="5">2.7.11.22</ecNumber>
    </submittedName>
</protein>
<dbReference type="EC" id="2.7.11.22" evidence="5"/>
<evidence type="ECO:0000256" key="2">
    <source>
        <dbReference type="SAM" id="Coils"/>
    </source>
</evidence>
<dbReference type="InterPro" id="IPR005516">
    <property type="entry name" value="Remorin_C"/>
</dbReference>
<feature type="coiled-coil region" evidence="2">
    <location>
        <begin position="534"/>
        <end position="576"/>
    </location>
</feature>
<keyword evidence="2" id="KW-0175">Coiled coil</keyword>
<dbReference type="EMBL" id="KZ452040">
    <property type="protein sequence ID" value="PKA49138.1"/>
    <property type="molecule type" value="Genomic_DNA"/>
</dbReference>
<feature type="compositionally biased region" description="Basic residues" evidence="3">
    <location>
        <begin position="18"/>
        <end position="38"/>
    </location>
</feature>
<organism evidence="5 6">
    <name type="scientific">Apostasia shenzhenica</name>
    <dbReference type="NCBI Taxonomy" id="1088818"/>
    <lineage>
        <taxon>Eukaryota</taxon>
        <taxon>Viridiplantae</taxon>
        <taxon>Streptophyta</taxon>
        <taxon>Embryophyta</taxon>
        <taxon>Tracheophyta</taxon>
        <taxon>Spermatophyta</taxon>
        <taxon>Magnoliopsida</taxon>
        <taxon>Liliopsida</taxon>
        <taxon>Asparagales</taxon>
        <taxon>Orchidaceae</taxon>
        <taxon>Apostasioideae</taxon>
        <taxon>Apostasia</taxon>
    </lineage>
</organism>
<comment type="similarity">
    <text evidence="1">Belongs to the remorin family.</text>
</comment>
<dbReference type="PANTHER" id="PTHR31471">
    <property type="entry name" value="OS02G0116800 PROTEIN"/>
    <property type="match status" value="1"/>
</dbReference>
<accession>A0A2I0A0R9</accession>
<dbReference type="PANTHER" id="PTHR31471:SF13">
    <property type="entry name" value="REMORIN FAMILY PROTEIN"/>
    <property type="match status" value="1"/>
</dbReference>
<dbReference type="AlphaFoldDB" id="A0A2I0A0R9"/>
<evidence type="ECO:0000313" key="5">
    <source>
        <dbReference type="EMBL" id="PKA49138.1"/>
    </source>
</evidence>
<proteinExistence type="inferred from homology"/>
<reference evidence="5 6" key="1">
    <citation type="journal article" date="2017" name="Nature">
        <title>The Apostasia genome and the evolution of orchids.</title>
        <authorList>
            <person name="Zhang G.Q."/>
            <person name="Liu K.W."/>
            <person name="Li Z."/>
            <person name="Lohaus R."/>
            <person name="Hsiao Y.Y."/>
            <person name="Niu S.C."/>
            <person name="Wang J.Y."/>
            <person name="Lin Y.C."/>
            <person name="Xu Q."/>
            <person name="Chen L.J."/>
            <person name="Yoshida K."/>
            <person name="Fujiwara S."/>
            <person name="Wang Z.W."/>
            <person name="Zhang Y.Q."/>
            <person name="Mitsuda N."/>
            <person name="Wang M."/>
            <person name="Liu G.H."/>
            <person name="Pecoraro L."/>
            <person name="Huang H.X."/>
            <person name="Xiao X.J."/>
            <person name="Lin M."/>
            <person name="Wu X.Y."/>
            <person name="Wu W.L."/>
            <person name="Chen Y.Y."/>
            <person name="Chang S.B."/>
            <person name="Sakamoto S."/>
            <person name="Ohme-Takagi M."/>
            <person name="Yagi M."/>
            <person name="Zeng S.J."/>
            <person name="Shen C.Y."/>
            <person name="Yeh C.M."/>
            <person name="Luo Y.B."/>
            <person name="Tsai W.C."/>
            <person name="Van de Peer Y."/>
            <person name="Liu Z.J."/>
        </authorList>
    </citation>
    <scope>NUCLEOTIDE SEQUENCE [LARGE SCALE GENOMIC DNA]</scope>
    <source>
        <strain evidence="6">cv. Shenzhen</strain>
        <tissue evidence="5">Stem</tissue>
    </source>
</reference>
<gene>
    <name evidence="5" type="ORF">AXF42_Ash010823</name>
</gene>
<keyword evidence="6" id="KW-1185">Reference proteome</keyword>
<dbReference type="Pfam" id="PF03763">
    <property type="entry name" value="Remorin_C"/>
    <property type="match status" value="1"/>
</dbReference>
<evidence type="ECO:0000256" key="1">
    <source>
        <dbReference type="ARBA" id="ARBA00005711"/>
    </source>
</evidence>
<sequence length="612" mass="67418">MAEIGLGFPGKEDEVRGDRRRKKGGRLSLKRGSRRRGRARDGSAVESCFYSGDYSGDGSSLHDEALLFASAPGSFGGRCSFGSDLSALSHSPCSSLTQLAGCGSSYAQGLDPELETTAPSSSTNANISSTKSNALSASKELVLDEVLPEEHLQVERNINSSIQQVSYNLREESHNDMDAVEALPSPSRQHRRRRPGSLDLNASSAYVKNSFAPPNLQIRSNIFPSPGTPNYWHGGVGVANYPKGWSSERVPLPASRGQKYGVNAPFFPFNNGRTMPSKWEDAERWICSPVSGDGSRRPLMLPPYHRRPKSKSGPLGAPSPRIPCFDNGKVVNFAGTSPLLAGVLVTDQQLCVGAGGESYELEDHDCSEQFFTANLEGYTDQSTSMHGWLDMLMEPCTSLPSSDGALQATMTSAMILRRDVGTQMSPEGSTHSSPKERTSISHSQPSTCTVTELQSHSPCLDIRDVQVDDRVTVTRWSKKHISRCSDRRSTEIIDWTRRTLESPASSWKIVDTEKRISKYDREEAKITAWENLQKAKAEAALRKLEMKLEKKRSSSMEKILKKLKSSQKKAQNMRNSAVDRQSHLVPRTRKRALNLGKYCSCSLRCCFDTRAV</sequence>
<evidence type="ECO:0000256" key="3">
    <source>
        <dbReference type="SAM" id="MobiDB-lite"/>
    </source>
</evidence>
<dbReference type="STRING" id="1088818.A0A2I0A0R9"/>
<evidence type="ECO:0000259" key="4">
    <source>
        <dbReference type="Pfam" id="PF03763"/>
    </source>
</evidence>
<feature type="region of interest" description="Disordered" evidence="3">
    <location>
        <begin position="1"/>
        <end position="43"/>
    </location>
</feature>
<feature type="domain" description="Remorin C-terminal" evidence="4">
    <location>
        <begin position="500"/>
        <end position="593"/>
    </location>
</feature>
<dbReference type="Proteomes" id="UP000236161">
    <property type="component" value="Unassembled WGS sequence"/>
</dbReference>
<keyword evidence="5" id="KW-0808">Transferase</keyword>
<dbReference type="OrthoDB" id="648416at2759"/>
<feature type="compositionally biased region" description="Polar residues" evidence="3">
    <location>
        <begin position="422"/>
        <end position="432"/>
    </location>
</feature>
<name>A0A2I0A0R9_9ASPA</name>
<dbReference type="GO" id="GO:0004693">
    <property type="term" value="F:cyclin-dependent protein serine/threonine kinase activity"/>
    <property type="evidence" value="ECO:0007669"/>
    <property type="project" value="UniProtKB-EC"/>
</dbReference>
<evidence type="ECO:0000313" key="6">
    <source>
        <dbReference type="Proteomes" id="UP000236161"/>
    </source>
</evidence>